<dbReference type="SUPFAM" id="SSF55620">
    <property type="entry name" value="Tetrahydrobiopterin biosynthesis enzymes-like"/>
    <property type="match status" value="1"/>
</dbReference>
<accession>A0A9X2G696</accession>
<dbReference type="GO" id="GO:0006730">
    <property type="term" value="P:one-carbon metabolic process"/>
    <property type="evidence" value="ECO:0007669"/>
    <property type="project" value="UniProtKB-UniRule"/>
</dbReference>
<keyword evidence="4 5" id="KW-0378">Hydrolase</keyword>
<dbReference type="GO" id="GO:0003934">
    <property type="term" value="F:GTP cyclohydrolase I activity"/>
    <property type="evidence" value="ECO:0007669"/>
    <property type="project" value="UniProtKB-UniRule"/>
</dbReference>
<dbReference type="GO" id="GO:0006729">
    <property type="term" value="P:tetrahydrobiopterin biosynthetic process"/>
    <property type="evidence" value="ECO:0007669"/>
    <property type="project" value="TreeGrafter"/>
</dbReference>
<gene>
    <name evidence="5" type="primary">folE</name>
    <name evidence="8" type="ORF">HD597_000362</name>
</gene>
<evidence type="ECO:0000256" key="5">
    <source>
        <dbReference type="HAMAP-Rule" id="MF_00223"/>
    </source>
</evidence>
<keyword evidence="3 5" id="KW-0554">One-carbon metabolism</keyword>
<keyword evidence="5" id="KW-0342">GTP-binding</keyword>
<dbReference type="PANTHER" id="PTHR11109:SF7">
    <property type="entry name" value="GTP CYCLOHYDROLASE 1"/>
    <property type="match status" value="1"/>
</dbReference>
<comment type="subunit">
    <text evidence="5">Homopolymer.</text>
</comment>
<keyword evidence="5" id="KW-0862">Zinc</keyword>
<dbReference type="InterPro" id="IPR020602">
    <property type="entry name" value="GTP_CycHdrlase_I_dom"/>
</dbReference>
<reference evidence="8" key="1">
    <citation type="submission" date="2022-06" db="EMBL/GenBank/DDBJ databases">
        <title>Sequencing the genomes of 1000 actinobacteria strains.</title>
        <authorList>
            <person name="Klenk H.-P."/>
        </authorList>
    </citation>
    <scope>NUCLEOTIDE SEQUENCE</scope>
    <source>
        <strain evidence="8">DSM 46694</strain>
    </source>
</reference>
<dbReference type="GO" id="GO:0008270">
    <property type="term" value="F:zinc ion binding"/>
    <property type="evidence" value="ECO:0007669"/>
    <property type="project" value="UniProtKB-UniRule"/>
</dbReference>
<organism evidence="8 9">
    <name type="scientific">Nonomuraea thailandensis</name>
    <dbReference type="NCBI Taxonomy" id="1188745"/>
    <lineage>
        <taxon>Bacteria</taxon>
        <taxon>Bacillati</taxon>
        <taxon>Actinomycetota</taxon>
        <taxon>Actinomycetes</taxon>
        <taxon>Streptosporangiales</taxon>
        <taxon>Streptosporangiaceae</taxon>
        <taxon>Nonomuraea</taxon>
    </lineage>
</organism>
<dbReference type="GO" id="GO:0005525">
    <property type="term" value="F:GTP binding"/>
    <property type="evidence" value="ECO:0007669"/>
    <property type="project" value="UniProtKB-KW"/>
</dbReference>
<dbReference type="NCBIfam" id="NF006826">
    <property type="entry name" value="PRK09347.1-3"/>
    <property type="match status" value="1"/>
</dbReference>
<evidence type="ECO:0000313" key="9">
    <source>
        <dbReference type="Proteomes" id="UP001139648"/>
    </source>
</evidence>
<feature type="binding site" evidence="5">
    <location>
        <position position="173"/>
    </location>
    <ligand>
        <name>Zn(2+)</name>
        <dbReference type="ChEBI" id="CHEBI:29105"/>
    </ligand>
</feature>
<dbReference type="InterPro" id="IPR043133">
    <property type="entry name" value="GTP-CH-I_C/QueF"/>
</dbReference>
<dbReference type="InterPro" id="IPR043134">
    <property type="entry name" value="GTP-CH-I_N"/>
</dbReference>
<name>A0A9X2G696_9ACTN</name>
<evidence type="ECO:0000313" key="8">
    <source>
        <dbReference type="EMBL" id="MCP2353342.1"/>
    </source>
</evidence>
<dbReference type="EC" id="3.5.4.16" evidence="5"/>
<comment type="pathway">
    <text evidence="2 5">Cofactor biosynthesis; 7,8-dihydroneopterin triphosphate biosynthesis; 7,8-dihydroneopterin triphosphate from GTP: step 1/1.</text>
</comment>
<evidence type="ECO:0000256" key="3">
    <source>
        <dbReference type="ARBA" id="ARBA00022563"/>
    </source>
</evidence>
<evidence type="ECO:0000256" key="1">
    <source>
        <dbReference type="ARBA" id="ARBA00001052"/>
    </source>
</evidence>
<evidence type="ECO:0000256" key="4">
    <source>
        <dbReference type="ARBA" id="ARBA00022801"/>
    </source>
</evidence>
<proteinExistence type="inferred from homology"/>
<feature type="region of interest" description="Disordered" evidence="6">
    <location>
        <begin position="1"/>
        <end position="29"/>
    </location>
</feature>
<evidence type="ECO:0000256" key="2">
    <source>
        <dbReference type="ARBA" id="ARBA00005080"/>
    </source>
</evidence>
<feature type="binding site" evidence="5">
    <location>
        <position position="102"/>
    </location>
    <ligand>
        <name>Zn(2+)</name>
        <dbReference type="ChEBI" id="CHEBI:29105"/>
    </ligand>
</feature>
<evidence type="ECO:0000259" key="7">
    <source>
        <dbReference type="Pfam" id="PF01227"/>
    </source>
</evidence>
<dbReference type="Pfam" id="PF01227">
    <property type="entry name" value="GTP_cyclohydroI"/>
    <property type="match status" value="1"/>
</dbReference>
<dbReference type="RefSeq" id="WP_253739826.1">
    <property type="nucleotide sequence ID" value="NZ_BAABKA010000009.1"/>
</dbReference>
<feature type="binding site" evidence="5">
    <location>
        <position position="105"/>
    </location>
    <ligand>
        <name>Zn(2+)</name>
        <dbReference type="ChEBI" id="CHEBI:29105"/>
    </ligand>
</feature>
<comment type="caution">
    <text evidence="8">The sequence shown here is derived from an EMBL/GenBank/DDBJ whole genome shotgun (WGS) entry which is preliminary data.</text>
</comment>
<evidence type="ECO:0000256" key="6">
    <source>
        <dbReference type="SAM" id="MobiDB-lite"/>
    </source>
</evidence>
<protein>
    <recommendedName>
        <fullName evidence="5">GTP cyclohydrolase 1</fullName>
        <ecNumber evidence="5">3.5.4.16</ecNumber>
    </recommendedName>
    <alternativeName>
        <fullName evidence="5">GTP cyclohydrolase I</fullName>
        <shortName evidence="5">GTP-CH-I</shortName>
    </alternativeName>
</protein>
<comment type="similarity">
    <text evidence="5">Belongs to the GTP cyclohydrolase I family.</text>
</comment>
<dbReference type="GO" id="GO:0046654">
    <property type="term" value="P:tetrahydrofolate biosynthetic process"/>
    <property type="evidence" value="ECO:0007669"/>
    <property type="project" value="UniProtKB-UniRule"/>
</dbReference>
<dbReference type="HAMAP" id="MF_00223">
    <property type="entry name" value="FolE"/>
    <property type="match status" value="1"/>
</dbReference>
<dbReference type="PANTHER" id="PTHR11109">
    <property type="entry name" value="GTP CYCLOHYDROLASE I"/>
    <property type="match status" value="1"/>
</dbReference>
<sequence>MTTNAVRRPETAHLGRAVSQPGEEMPVSTVNTPRVAELVRELLIAVGEDPQREGLLDTPTRVASWWRTFLSPDPSAMATRFTETHASDQLVVVGGLKVWSLCEHHLLPMQLDAHVGYLANGTVLGLSKFGRIAQRYAGRLQVQERFTRQLAEEVATAIAGPDVAVTVHGVHLCMSMRGVRMEGARTSTVHAAGRFRTDPLLSQQFLTLTTTAGGGGAV</sequence>
<keyword evidence="5" id="KW-0479">Metal-binding</keyword>
<comment type="catalytic activity">
    <reaction evidence="1 5">
        <text>GTP + H2O = 7,8-dihydroneopterin 3'-triphosphate + formate + H(+)</text>
        <dbReference type="Rhea" id="RHEA:17473"/>
        <dbReference type="ChEBI" id="CHEBI:15377"/>
        <dbReference type="ChEBI" id="CHEBI:15378"/>
        <dbReference type="ChEBI" id="CHEBI:15740"/>
        <dbReference type="ChEBI" id="CHEBI:37565"/>
        <dbReference type="ChEBI" id="CHEBI:58462"/>
        <dbReference type="EC" id="3.5.4.16"/>
    </reaction>
</comment>
<feature type="domain" description="GTP cyclohydrolase I" evidence="7">
    <location>
        <begin position="36"/>
        <end position="208"/>
    </location>
</feature>
<dbReference type="EMBL" id="JAMZEB010000001">
    <property type="protein sequence ID" value="MCP2353342.1"/>
    <property type="molecule type" value="Genomic_DNA"/>
</dbReference>
<dbReference type="InterPro" id="IPR001474">
    <property type="entry name" value="GTP_CycHdrlase_I"/>
</dbReference>
<dbReference type="FunFam" id="3.30.1130.10:FF:000001">
    <property type="entry name" value="GTP cyclohydrolase 1"/>
    <property type="match status" value="1"/>
</dbReference>
<dbReference type="Gene3D" id="3.30.1130.10">
    <property type="match status" value="1"/>
</dbReference>
<dbReference type="AlphaFoldDB" id="A0A9X2G696"/>
<keyword evidence="9" id="KW-1185">Reference proteome</keyword>
<dbReference type="Gene3D" id="1.10.286.10">
    <property type="match status" value="1"/>
</dbReference>
<dbReference type="GO" id="GO:0005737">
    <property type="term" value="C:cytoplasm"/>
    <property type="evidence" value="ECO:0007669"/>
    <property type="project" value="TreeGrafter"/>
</dbReference>
<keyword evidence="5" id="KW-0547">Nucleotide-binding</keyword>
<dbReference type="Proteomes" id="UP001139648">
    <property type="component" value="Unassembled WGS sequence"/>
</dbReference>